<evidence type="ECO:0000313" key="1">
    <source>
        <dbReference type="EMBL" id="MBB2500531.1"/>
    </source>
</evidence>
<dbReference type="AlphaFoldDB" id="A0A2N3X1Q0"/>
<sequence length="169" mass="18616">MADPPHRDPSRIAHAELDVFADYGSFFVQDDTARPDPDRAFLKGLMNDLVAADDGVLGVGTARRMTLPVVLDVRAEAPGDDLGGWDHVTESGLRVASGRILVSKFDYRPAVPRTAVPSGDYTARVYAKGFDTISEDRVQGEDLYRVVLWPGPVREPWVLKRYAHLPMPG</sequence>
<proteinExistence type="predicted"/>
<accession>A0A8E1VY92</accession>
<reference evidence="2 3" key="1">
    <citation type="submission" date="2017-12" db="EMBL/GenBank/DDBJ databases">
        <title>Sequencing the genomes of 1000 Actinobacteria strains.</title>
        <authorList>
            <person name="Klenk H.-P."/>
        </authorList>
    </citation>
    <scope>NUCLEOTIDE SEQUENCE [LARGE SCALE GENOMIC DNA]</scope>
    <source>
        <strain evidence="2 3">DSM 45165</strain>
    </source>
</reference>
<dbReference type="Proteomes" id="UP000233750">
    <property type="component" value="Unassembled WGS sequence"/>
</dbReference>
<accession>A0A2N3X1Q0</accession>
<dbReference type="EMBL" id="PJMY01000001">
    <property type="protein sequence ID" value="PKW00036.1"/>
    <property type="molecule type" value="Genomic_DNA"/>
</dbReference>
<name>A0A2N3X1Q0_9PSEU</name>
<keyword evidence="3" id="KW-1185">Reference proteome</keyword>
<dbReference type="RefSeq" id="WP_101433757.1">
    <property type="nucleotide sequence ID" value="NZ_JACJHR010000019.1"/>
</dbReference>
<evidence type="ECO:0000313" key="4">
    <source>
        <dbReference type="Proteomes" id="UP000550260"/>
    </source>
</evidence>
<comment type="caution">
    <text evidence="2">The sequence shown here is derived from an EMBL/GenBank/DDBJ whole genome shotgun (WGS) entry which is preliminary data.</text>
</comment>
<dbReference type="Proteomes" id="UP000550260">
    <property type="component" value="Unassembled WGS sequence"/>
</dbReference>
<gene>
    <name evidence="2" type="ORF">ATK30_0107</name>
    <name evidence="1" type="ORF">H5411_15530</name>
</gene>
<dbReference type="EMBL" id="JACJHR010000019">
    <property type="protein sequence ID" value="MBB2500531.1"/>
    <property type="molecule type" value="Genomic_DNA"/>
</dbReference>
<dbReference type="OrthoDB" id="280156at2"/>
<evidence type="ECO:0000313" key="3">
    <source>
        <dbReference type="Proteomes" id="UP000233750"/>
    </source>
</evidence>
<reference evidence="1 4" key="2">
    <citation type="submission" date="2020-08" db="EMBL/GenBank/DDBJ databases">
        <title>Amycolatopsis echigonensis JCM 21831.</title>
        <authorList>
            <person name="Tedsree N."/>
            <person name="Kuncharoen N."/>
            <person name="Likhitwitayawuid K."/>
            <person name="Tanasupawat S."/>
        </authorList>
    </citation>
    <scope>NUCLEOTIDE SEQUENCE [LARGE SCALE GENOMIC DNA]</scope>
    <source>
        <strain evidence="1 4">JCM 21831</strain>
    </source>
</reference>
<organism evidence="2 3">
    <name type="scientific">Amycolatopsis echigonensis</name>
    <dbReference type="NCBI Taxonomy" id="2576905"/>
    <lineage>
        <taxon>Bacteria</taxon>
        <taxon>Bacillati</taxon>
        <taxon>Actinomycetota</taxon>
        <taxon>Actinomycetes</taxon>
        <taxon>Pseudonocardiales</taxon>
        <taxon>Pseudonocardiaceae</taxon>
        <taxon>Amycolatopsis</taxon>
    </lineage>
</organism>
<evidence type="ECO:0000313" key="2">
    <source>
        <dbReference type="EMBL" id="PKW00036.1"/>
    </source>
</evidence>
<protein>
    <submittedName>
        <fullName evidence="2">Uncharacterized protein</fullName>
    </submittedName>
</protein>